<dbReference type="Pfam" id="PF16021">
    <property type="entry name" value="PDCD7"/>
    <property type="match status" value="1"/>
</dbReference>
<evidence type="ECO:0000256" key="1">
    <source>
        <dbReference type="SAM" id="Coils"/>
    </source>
</evidence>
<feature type="non-terminal residue" evidence="2">
    <location>
        <position position="345"/>
    </location>
</feature>
<dbReference type="InterPro" id="IPR031974">
    <property type="entry name" value="PDCD7"/>
</dbReference>
<dbReference type="EMBL" id="OW152831">
    <property type="protein sequence ID" value="CAH2049637.1"/>
    <property type="molecule type" value="Genomic_DNA"/>
</dbReference>
<evidence type="ECO:0000313" key="2">
    <source>
        <dbReference type="EMBL" id="CAH2049637.1"/>
    </source>
</evidence>
<gene>
    <name evidence="2" type="ORF">IPOD504_LOCUS6975</name>
</gene>
<dbReference type="InterPro" id="IPR052831">
    <property type="entry name" value="Apoptosis_promoter"/>
</dbReference>
<dbReference type="PANTHER" id="PTHR48190:SF2">
    <property type="entry name" value="PROGRAMMED CELL DEATH PROTEIN 7"/>
    <property type="match status" value="1"/>
</dbReference>
<dbReference type="PANTHER" id="PTHR48190">
    <property type="entry name" value="PROGRAMMED CELL DEATH PROTEIN 7"/>
    <property type="match status" value="1"/>
</dbReference>
<evidence type="ECO:0000313" key="3">
    <source>
        <dbReference type="Proteomes" id="UP000837857"/>
    </source>
</evidence>
<name>A0ABN8I6Q0_9NEOP</name>
<proteinExistence type="predicted"/>
<dbReference type="Proteomes" id="UP000837857">
    <property type="component" value="Chromosome 19"/>
</dbReference>
<evidence type="ECO:0008006" key="4">
    <source>
        <dbReference type="Google" id="ProtNLM"/>
    </source>
</evidence>
<keyword evidence="3" id="KW-1185">Reference proteome</keyword>
<feature type="coiled-coil region" evidence="1">
    <location>
        <begin position="143"/>
        <end position="178"/>
    </location>
</feature>
<organism evidence="2 3">
    <name type="scientific">Iphiclides podalirius</name>
    <name type="common">scarce swallowtail</name>
    <dbReference type="NCBI Taxonomy" id="110791"/>
    <lineage>
        <taxon>Eukaryota</taxon>
        <taxon>Metazoa</taxon>
        <taxon>Ecdysozoa</taxon>
        <taxon>Arthropoda</taxon>
        <taxon>Hexapoda</taxon>
        <taxon>Insecta</taxon>
        <taxon>Pterygota</taxon>
        <taxon>Neoptera</taxon>
        <taxon>Endopterygota</taxon>
        <taxon>Lepidoptera</taxon>
        <taxon>Glossata</taxon>
        <taxon>Ditrysia</taxon>
        <taxon>Papilionoidea</taxon>
        <taxon>Papilionidae</taxon>
        <taxon>Papilioninae</taxon>
        <taxon>Iphiclides</taxon>
    </lineage>
</organism>
<reference evidence="2" key="1">
    <citation type="submission" date="2022-03" db="EMBL/GenBank/DDBJ databases">
        <authorList>
            <person name="Martin H S."/>
        </authorList>
    </citation>
    <scope>NUCLEOTIDE SEQUENCE</scope>
</reference>
<protein>
    <recommendedName>
        <fullName evidence="4">Programmed cell death protein 7</fullName>
    </recommendedName>
</protein>
<sequence>MYAFHGNYAPVPPSNFCVPPPPIPPPVFIQPWLSPQQADQEFVRSFEKRLKKEAEYRGPKIVSISDAREKITNLVLSLDDIKKTEKTLRENIETLPEEEWNMQMQEVGAKKLRIKNALFGIGGSFLDQMKKLLAKRLSKRLRLKRVKLERRNEKKELIKQLQERSRKIDENLKKIQDDFLKAKQEAEEKLHADAVLKDVLRKKSDARKCIAKLDGLMTLRKARVKTAKGRGDSVNMSEMIAFKNNIDKLKLLWTKKLELYEKEESELRATLKQGTEQKEVLMETDNDIITDLKMWRQQLFGDCLPQANFNGDVNKFIATRTKWDKFVCSEGSALPVGWVIPKLED</sequence>
<keyword evidence="1" id="KW-0175">Coiled coil</keyword>
<accession>A0ABN8I6Q0</accession>